<name>A0A949TZW6_9CLOT</name>
<protein>
    <submittedName>
        <fullName evidence="9">Redoxin domain-containing protein</fullName>
    </submittedName>
</protein>
<dbReference type="InterPro" id="IPR051790">
    <property type="entry name" value="Cytochrome_c-biogenesis_DsbD"/>
</dbReference>
<proteinExistence type="inferred from homology"/>
<gene>
    <name evidence="9" type="ORF">I6U48_17715</name>
</gene>
<feature type="transmembrane region" description="Helical" evidence="7">
    <location>
        <begin position="6"/>
        <end position="30"/>
    </location>
</feature>
<dbReference type="InterPro" id="IPR013766">
    <property type="entry name" value="Thioredoxin_domain"/>
</dbReference>
<dbReference type="Proteomes" id="UP000694308">
    <property type="component" value="Unassembled WGS sequence"/>
</dbReference>
<evidence type="ECO:0000313" key="10">
    <source>
        <dbReference type="Proteomes" id="UP000694308"/>
    </source>
</evidence>
<evidence type="ECO:0000256" key="2">
    <source>
        <dbReference type="ARBA" id="ARBA00006143"/>
    </source>
</evidence>
<dbReference type="InterPro" id="IPR017937">
    <property type="entry name" value="Thioredoxin_CS"/>
</dbReference>
<evidence type="ECO:0000256" key="1">
    <source>
        <dbReference type="ARBA" id="ARBA00004141"/>
    </source>
</evidence>
<dbReference type="CDD" id="cd02966">
    <property type="entry name" value="TlpA_like_family"/>
    <property type="match status" value="1"/>
</dbReference>
<keyword evidence="3 7" id="KW-0812">Transmembrane</keyword>
<dbReference type="Pfam" id="PF02683">
    <property type="entry name" value="DsbD_TM"/>
    <property type="match status" value="1"/>
</dbReference>
<feature type="transmembrane region" description="Helical" evidence="7">
    <location>
        <begin position="163"/>
        <end position="188"/>
    </location>
</feature>
<organism evidence="9 10">
    <name type="scientific">Clostridium thailandense</name>
    <dbReference type="NCBI Taxonomy" id="2794346"/>
    <lineage>
        <taxon>Bacteria</taxon>
        <taxon>Bacillati</taxon>
        <taxon>Bacillota</taxon>
        <taxon>Clostridia</taxon>
        <taxon>Eubacteriales</taxon>
        <taxon>Clostridiaceae</taxon>
        <taxon>Clostridium</taxon>
    </lineage>
</organism>
<evidence type="ECO:0000259" key="8">
    <source>
        <dbReference type="PROSITE" id="PS51352"/>
    </source>
</evidence>
<feature type="region of interest" description="Disordered" evidence="6">
    <location>
        <begin position="240"/>
        <end position="264"/>
    </location>
</feature>
<evidence type="ECO:0000256" key="4">
    <source>
        <dbReference type="ARBA" id="ARBA00022989"/>
    </source>
</evidence>
<feature type="transmembrane region" description="Helical" evidence="7">
    <location>
        <begin position="131"/>
        <end position="157"/>
    </location>
</feature>
<dbReference type="PANTHER" id="PTHR31272:SF4">
    <property type="entry name" value="CYTOCHROME C-TYPE BIOGENESIS PROTEIN HI_1454-RELATED"/>
    <property type="match status" value="1"/>
</dbReference>
<dbReference type="GO" id="GO:0017004">
    <property type="term" value="P:cytochrome complex assembly"/>
    <property type="evidence" value="ECO:0007669"/>
    <property type="project" value="InterPro"/>
</dbReference>
<evidence type="ECO:0000256" key="6">
    <source>
        <dbReference type="SAM" id="MobiDB-lite"/>
    </source>
</evidence>
<evidence type="ECO:0000256" key="7">
    <source>
        <dbReference type="SAM" id="Phobius"/>
    </source>
</evidence>
<dbReference type="RefSeq" id="WP_218321795.1">
    <property type="nucleotide sequence ID" value="NZ_JAEEGC010000097.1"/>
</dbReference>
<evidence type="ECO:0000256" key="5">
    <source>
        <dbReference type="ARBA" id="ARBA00023136"/>
    </source>
</evidence>
<dbReference type="GO" id="GO:0016209">
    <property type="term" value="F:antioxidant activity"/>
    <property type="evidence" value="ECO:0007669"/>
    <property type="project" value="InterPro"/>
</dbReference>
<evidence type="ECO:0000256" key="3">
    <source>
        <dbReference type="ARBA" id="ARBA00022692"/>
    </source>
</evidence>
<dbReference type="InterPro" id="IPR003834">
    <property type="entry name" value="Cyt_c_assmbl_TM_dom"/>
</dbReference>
<dbReference type="PANTHER" id="PTHR31272">
    <property type="entry name" value="CYTOCHROME C-TYPE BIOGENESIS PROTEIN HI_1454-RELATED"/>
    <property type="match status" value="1"/>
</dbReference>
<feature type="transmembrane region" description="Helical" evidence="7">
    <location>
        <begin position="58"/>
        <end position="82"/>
    </location>
</feature>
<sequence length="410" mass="46262">MEHINLFLVFSEGVLSLFSPCILPVLPVYLSMLSNSNIQSLKDGKVNFINSPLLKNTILFVLGISTTFFILGSSVSALNYFFASNKRIIIQIGGILIILMGIFYMGYLNIPFLQKEKKIHMEIKEMKPITAYLLGFTFSFAWTPCVGPMLSSVLLMASTSKNILIGNILILIYTIGFILPFIIIAIFYDKLFKLLDRIKLHINIIQKIGGIVLIASGLVMVLGGTDKIFNYTNRAATNQTEKVQNKDDKKSQSNNEDKSNNEEVTKVNKIKAPDFTLLDQYGDAHKLSDYKGKVVFLNFWATWCPPCRDELPHIEEIYKEYKNNSEDVIVLGLTAPKLGREGSKEYIKDFISKQGYTFPVVFDNGGNIMEQYEIEVFPTTFIVDKEGNVNKYIPGAMDKATMEKLINEAK</sequence>
<keyword evidence="4 7" id="KW-1133">Transmembrane helix</keyword>
<keyword evidence="5 7" id="KW-0472">Membrane</keyword>
<comment type="similarity">
    <text evidence="2">Belongs to the DsbD family.</text>
</comment>
<feature type="transmembrane region" description="Helical" evidence="7">
    <location>
        <begin position="88"/>
        <end position="110"/>
    </location>
</feature>
<keyword evidence="10" id="KW-1185">Reference proteome</keyword>
<dbReference type="GO" id="GO:0016491">
    <property type="term" value="F:oxidoreductase activity"/>
    <property type="evidence" value="ECO:0007669"/>
    <property type="project" value="InterPro"/>
</dbReference>
<comment type="subcellular location">
    <subcellularLocation>
        <location evidence="1">Membrane</location>
        <topology evidence="1">Multi-pass membrane protein</topology>
    </subcellularLocation>
</comment>
<dbReference type="Pfam" id="PF00578">
    <property type="entry name" value="AhpC-TSA"/>
    <property type="match status" value="1"/>
</dbReference>
<dbReference type="PROSITE" id="PS51352">
    <property type="entry name" value="THIOREDOXIN_2"/>
    <property type="match status" value="1"/>
</dbReference>
<dbReference type="AlphaFoldDB" id="A0A949TZW6"/>
<dbReference type="GO" id="GO:0016020">
    <property type="term" value="C:membrane"/>
    <property type="evidence" value="ECO:0007669"/>
    <property type="project" value="UniProtKB-SubCell"/>
</dbReference>
<dbReference type="PROSITE" id="PS00194">
    <property type="entry name" value="THIOREDOXIN_1"/>
    <property type="match status" value="1"/>
</dbReference>
<feature type="domain" description="Thioredoxin" evidence="8">
    <location>
        <begin position="266"/>
        <end position="410"/>
    </location>
</feature>
<reference evidence="9" key="1">
    <citation type="submission" date="2020-12" db="EMBL/GenBank/DDBJ databases">
        <title>Clostridium thailandense sp. nov., a novel acetogenic bacterium isolated from peat land soil in Thailand.</title>
        <authorList>
            <person name="Chaikitkaew S."/>
            <person name="Birkeland N.K."/>
        </authorList>
    </citation>
    <scope>NUCLEOTIDE SEQUENCE</scope>
    <source>
        <strain evidence="9">PL3</strain>
    </source>
</reference>
<feature type="transmembrane region" description="Helical" evidence="7">
    <location>
        <begin position="200"/>
        <end position="223"/>
    </location>
</feature>
<accession>A0A949TZW6</accession>
<comment type="caution">
    <text evidence="9">The sequence shown here is derived from an EMBL/GenBank/DDBJ whole genome shotgun (WGS) entry which is preliminary data.</text>
</comment>
<dbReference type="InterPro" id="IPR000866">
    <property type="entry name" value="AhpC/TSA"/>
</dbReference>
<evidence type="ECO:0000313" key="9">
    <source>
        <dbReference type="EMBL" id="MBV7274735.1"/>
    </source>
</evidence>
<dbReference type="EMBL" id="JAEEGC010000097">
    <property type="protein sequence ID" value="MBV7274735.1"/>
    <property type="molecule type" value="Genomic_DNA"/>
</dbReference>
<feature type="compositionally biased region" description="Basic and acidic residues" evidence="6">
    <location>
        <begin position="243"/>
        <end position="264"/>
    </location>
</feature>